<keyword evidence="2" id="KW-1185">Reference proteome</keyword>
<dbReference type="EMBL" id="MZXV01000001">
    <property type="protein sequence ID" value="PZV40484.1"/>
    <property type="molecule type" value="Genomic_DNA"/>
</dbReference>
<name>A0A2W7CBY5_9HYPH</name>
<proteinExistence type="predicted"/>
<organism evidence="1 2">
    <name type="scientific">Mesorhizobium kowhaii</name>
    <dbReference type="NCBI Taxonomy" id="1300272"/>
    <lineage>
        <taxon>Bacteria</taxon>
        <taxon>Pseudomonadati</taxon>
        <taxon>Pseudomonadota</taxon>
        <taxon>Alphaproteobacteria</taxon>
        <taxon>Hyphomicrobiales</taxon>
        <taxon>Phyllobacteriaceae</taxon>
        <taxon>Mesorhizobium</taxon>
    </lineage>
</organism>
<dbReference type="AlphaFoldDB" id="A0A2W7CBY5"/>
<accession>A0A2W7CBY5</accession>
<gene>
    <name evidence="1" type="ORF">B5V02_00155</name>
</gene>
<reference evidence="2" key="1">
    <citation type="submission" date="2017-03" db="EMBL/GenBank/DDBJ databases">
        <authorList>
            <person name="Safronova V.I."/>
            <person name="Sazanova A.L."/>
            <person name="Chirak E.R."/>
        </authorList>
    </citation>
    <scope>NUCLEOTIDE SEQUENCE [LARGE SCALE GENOMIC DNA]</scope>
    <source>
        <strain evidence="2">Ach-343</strain>
    </source>
</reference>
<dbReference type="Proteomes" id="UP000248616">
    <property type="component" value="Unassembled WGS sequence"/>
</dbReference>
<sequence length="61" mass="6232">MLAAARDVITPSLAGLRAHNAFADHCGSLTAEAKAAIRPSIDERVAASDGIVNTPAPALQH</sequence>
<evidence type="ECO:0000313" key="1">
    <source>
        <dbReference type="EMBL" id="PZV40484.1"/>
    </source>
</evidence>
<comment type="caution">
    <text evidence="1">The sequence shown here is derived from an EMBL/GenBank/DDBJ whole genome shotgun (WGS) entry which is preliminary data.</text>
</comment>
<evidence type="ECO:0000313" key="2">
    <source>
        <dbReference type="Proteomes" id="UP000248616"/>
    </source>
</evidence>
<protein>
    <submittedName>
        <fullName evidence="1">Uncharacterized protein</fullName>
    </submittedName>
</protein>